<evidence type="ECO:0000313" key="7">
    <source>
        <dbReference type="Proteomes" id="UP000006242"/>
    </source>
</evidence>
<feature type="region of interest" description="Disordered" evidence="4">
    <location>
        <begin position="39"/>
        <end position="127"/>
    </location>
</feature>
<dbReference type="Proteomes" id="UP000006242">
    <property type="component" value="Unassembled WGS sequence"/>
</dbReference>
<dbReference type="EMBL" id="AFNV02000028">
    <property type="protein sequence ID" value="ERJ17794.1"/>
    <property type="molecule type" value="Genomic_DNA"/>
</dbReference>
<feature type="region of interest" description="Disordered" evidence="4">
    <location>
        <begin position="426"/>
        <end position="451"/>
    </location>
</feature>
<dbReference type="AlphaFoldDB" id="U2FNM7"/>
<dbReference type="PRINTS" id="PR01007">
    <property type="entry name" value="FLGHOOKFLIK"/>
</dbReference>
<dbReference type="PANTHER" id="PTHR37533:SF2">
    <property type="entry name" value="FLAGELLAR HOOK-LENGTH CONTROL PROTEIN"/>
    <property type="match status" value="1"/>
</dbReference>
<keyword evidence="3" id="KW-1005">Bacterial flagellum biogenesis</keyword>
<keyword evidence="6" id="KW-0969">Cilium</keyword>
<dbReference type="Pfam" id="PF02120">
    <property type="entry name" value="Flg_hook"/>
    <property type="match status" value="1"/>
</dbReference>
<dbReference type="GO" id="GO:0009424">
    <property type="term" value="C:bacterial-type flagellum hook"/>
    <property type="evidence" value="ECO:0007669"/>
    <property type="project" value="InterPro"/>
</dbReference>
<dbReference type="STRING" id="1033802.SSPSH_003381"/>
<keyword evidence="7" id="KW-1185">Reference proteome</keyword>
<name>U2FNM7_9GAMM</name>
<feature type="domain" description="Flagellar hook-length control protein-like C-terminal" evidence="5">
    <location>
        <begin position="368"/>
        <end position="436"/>
    </location>
</feature>
<comment type="caution">
    <text evidence="6">The sequence shown here is derived from an EMBL/GenBank/DDBJ whole genome shotgun (WGS) entry which is preliminary data.</text>
</comment>
<dbReference type="CDD" id="cd17470">
    <property type="entry name" value="T3SS_Flik_C"/>
    <property type="match status" value="1"/>
</dbReference>
<reference evidence="6 7" key="1">
    <citation type="journal article" date="2011" name="J. Bacteriol.">
        <title>Genome sequence of Salinisphaera shabanensis, a gammaproteobacterium from the harsh, variable environment of the brine-seawater interface of the Shaban Deep in the Red Sea.</title>
        <authorList>
            <person name="Antunes A."/>
            <person name="Alam I."/>
            <person name="Bajic V.B."/>
            <person name="Stingl U."/>
        </authorList>
    </citation>
    <scope>NUCLEOTIDE SEQUENCE [LARGE SCALE GENOMIC DNA]</scope>
    <source>
        <strain evidence="6 7">E1L3A</strain>
    </source>
</reference>
<evidence type="ECO:0000256" key="3">
    <source>
        <dbReference type="ARBA" id="ARBA00022795"/>
    </source>
</evidence>
<evidence type="ECO:0000313" key="6">
    <source>
        <dbReference type="EMBL" id="ERJ17794.1"/>
    </source>
</evidence>
<reference evidence="6 7" key="2">
    <citation type="journal article" date="2013" name="PLoS ONE">
        <title>INDIGO - INtegrated Data Warehouse of MIcrobial GenOmes with Examples from the Red Sea Extremophiles.</title>
        <authorList>
            <person name="Alam I."/>
            <person name="Antunes A."/>
            <person name="Kamau A.A."/>
            <person name="Ba Alawi W."/>
            <person name="Kalkatawi M."/>
            <person name="Stingl U."/>
            <person name="Bajic V.B."/>
        </authorList>
    </citation>
    <scope>NUCLEOTIDE SEQUENCE [LARGE SCALE GENOMIC DNA]</scope>
    <source>
        <strain evidence="6 7">E1L3A</strain>
    </source>
</reference>
<dbReference type="RefSeq" id="WP_006914589.1">
    <property type="nucleotide sequence ID" value="NZ_AFNV02000028.1"/>
</dbReference>
<dbReference type="PANTHER" id="PTHR37533">
    <property type="entry name" value="FLAGELLAR HOOK-LENGTH CONTROL PROTEIN"/>
    <property type="match status" value="1"/>
</dbReference>
<evidence type="ECO:0000256" key="4">
    <source>
        <dbReference type="SAM" id="MobiDB-lite"/>
    </source>
</evidence>
<comment type="similarity">
    <text evidence="2">Belongs to the FliK family.</text>
</comment>
<keyword evidence="6" id="KW-0966">Cell projection</keyword>
<dbReference type="GO" id="GO:0044780">
    <property type="term" value="P:bacterial-type flagellum assembly"/>
    <property type="evidence" value="ECO:0007669"/>
    <property type="project" value="InterPro"/>
</dbReference>
<accession>U2FNM7</accession>
<dbReference type="OrthoDB" id="1792985at2"/>
<evidence type="ECO:0000256" key="2">
    <source>
        <dbReference type="ARBA" id="ARBA00009149"/>
    </source>
</evidence>
<dbReference type="eggNOG" id="COG3144">
    <property type="taxonomic scope" value="Bacteria"/>
</dbReference>
<sequence length="488" mass="49737">MGIQLLNALTASSAENGTKGGAAGNKPQGDVSFSAVLADRSRTDARDTNATTIAKDAALKQGEASSHADRKTQPTTDASARDLLAVRHGTTDPRTANQPLTADREKQTEGRAQTKRLPDTRLADSSTDADLTIAEAETEGDSDKTVFADISWNAIAVPLQHGAAGATTTQTKTTHATVATAATDTQATAGKATGLVELQSSIPNAGQLATAAADGAPNPRTLDARAQQTARKAGDTALRLTADSDGLVKQGEDALASDRVRIAVAAQNTNTDARAPAAWAAFAGDVFQPARGSRFTTTGTSAESGADALDMKSLPNTTTAIQGAAGNSFAASTPPAALSASVNAPLGSEAWKQAINQQALRLSHVGDGAAELTLYPRELGQLHVSLKMGEHAQLHFASAHADVRAAVEAALPQLRHAFAESGINLGQTSVSDQGTNPNSSNDNGSGRAQGRTTIADTGDVATADTLTAPVAVTTLAGRTLDGGIDIFA</sequence>
<dbReference type="Gene3D" id="3.30.750.140">
    <property type="match status" value="1"/>
</dbReference>
<dbReference type="InterPro" id="IPR021136">
    <property type="entry name" value="Flagellar_hook_control-like_C"/>
</dbReference>
<comment type="function">
    <text evidence="1">Controls the length of the flagellar hook.</text>
</comment>
<dbReference type="InterPro" id="IPR052563">
    <property type="entry name" value="FliK"/>
</dbReference>
<evidence type="ECO:0000259" key="5">
    <source>
        <dbReference type="Pfam" id="PF02120"/>
    </source>
</evidence>
<keyword evidence="6" id="KW-0282">Flagellum</keyword>
<protein>
    <submittedName>
        <fullName evidence="6">Flagellar hook-length control protein</fullName>
    </submittedName>
</protein>
<dbReference type="InterPro" id="IPR038610">
    <property type="entry name" value="FliK-like_C_sf"/>
</dbReference>
<organism evidence="6 7">
    <name type="scientific">Salinisphaera shabanensis E1L3A</name>
    <dbReference type="NCBI Taxonomy" id="1033802"/>
    <lineage>
        <taxon>Bacteria</taxon>
        <taxon>Pseudomonadati</taxon>
        <taxon>Pseudomonadota</taxon>
        <taxon>Gammaproteobacteria</taxon>
        <taxon>Salinisphaerales</taxon>
        <taxon>Salinisphaeraceae</taxon>
        <taxon>Salinisphaera</taxon>
    </lineage>
</organism>
<gene>
    <name evidence="6" type="primary">fliK</name>
    <name evidence="6" type="ORF">SSPSH_003381</name>
</gene>
<proteinExistence type="inferred from homology"/>
<evidence type="ECO:0000256" key="1">
    <source>
        <dbReference type="ARBA" id="ARBA00003944"/>
    </source>
</evidence>
<dbReference type="InterPro" id="IPR001635">
    <property type="entry name" value="Flag_hook_Flik"/>
</dbReference>